<feature type="non-terminal residue" evidence="1">
    <location>
        <position position="1"/>
    </location>
</feature>
<evidence type="ECO:0000313" key="2">
    <source>
        <dbReference type="Proteomes" id="UP001189429"/>
    </source>
</evidence>
<proteinExistence type="predicted"/>
<dbReference type="InterPro" id="IPR043502">
    <property type="entry name" value="DNA/RNA_pol_sf"/>
</dbReference>
<dbReference type="InterPro" id="IPR052055">
    <property type="entry name" value="Hepadnavirus_pol/RT"/>
</dbReference>
<gene>
    <name evidence="1" type="ORF">PCOR1329_LOCUS26087</name>
</gene>
<accession>A0ABN9S758</accession>
<dbReference type="Proteomes" id="UP001189429">
    <property type="component" value="Unassembled WGS sequence"/>
</dbReference>
<dbReference type="PANTHER" id="PTHR33050">
    <property type="entry name" value="REVERSE TRANSCRIPTASE DOMAIN-CONTAINING PROTEIN"/>
    <property type="match status" value="1"/>
</dbReference>
<protein>
    <recommendedName>
        <fullName evidence="3">RNase H type-1 domain-containing protein</fullName>
    </recommendedName>
</protein>
<keyword evidence="2" id="KW-1185">Reference proteome</keyword>
<evidence type="ECO:0000313" key="1">
    <source>
        <dbReference type="EMBL" id="CAK0826150.1"/>
    </source>
</evidence>
<organism evidence="1 2">
    <name type="scientific">Prorocentrum cordatum</name>
    <dbReference type="NCBI Taxonomy" id="2364126"/>
    <lineage>
        <taxon>Eukaryota</taxon>
        <taxon>Sar</taxon>
        <taxon>Alveolata</taxon>
        <taxon>Dinophyceae</taxon>
        <taxon>Prorocentrales</taxon>
        <taxon>Prorocentraceae</taxon>
        <taxon>Prorocentrum</taxon>
    </lineage>
</organism>
<comment type="caution">
    <text evidence="1">The sequence shown here is derived from an EMBL/GenBank/DDBJ whole genome shotgun (WGS) entry which is preliminary data.</text>
</comment>
<name>A0ABN9S758_9DINO</name>
<reference evidence="1" key="1">
    <citation type="submission" date="2023-10" db="EMBL/GenBank/DDBJ databases">
        <authorList>
            <person name="Chen Y."/>
            <person name="Shah S."/>
            <person name="Dougan E. K."/>
            <person name="Thang M."/>
            <person name="Chan C."/>
        </authorList>
    </citation>
    <scope>NUCLEOTIDE SEQUENCE [LARGE SCALE GENOMIC DNA]</scope>
</reference>
<dbReference type="SUPFAM" id="SSF56672">
    <property type="entry name" value="DNA/RNA polymerases"/>
    <property type="match status" value="1"/>
</dbReference>
<evidence type="ECO:0008006" key="3">
    <source>
        <dbReference type="Google" id="ProtNLM"/>
    </source>
</evidence>
<dbReference type="EMBL" id="CAUYUJ010009220">
    <property type="protein sequence ID" value="CAK0826150.1"/>
    <property type="molecule type" value="Genomic_DNA"/>
</dbReference>
<sequence>ATIMNGWEEFLNRDARGTEVSWSTYVKCQACEERPAAREAALRAGRRAATAEPARAPAIRAALQLWEELVSEHPGALGGTPAFRWGPRFKEVFAGTAGVTRAAKQLGIQADEPVELYRNPLHPKESERRGDHDLSNPDVAEALVKEADTPPGPGVANVWMFENPCTSFCDHNTKGGTRTWEKPEGTGVNGKEVLGNALSQTTVRCIRNLHKWRKGWIFENQEHRGIYPKVYHLPEWLEILEETGAVIIPGTMRAWGLHPSDASSPHQFYRKGRWLVVSANLAPFFTKLRRPCPGLSPTHQHVELRGNVPGTGIKRTREAAQYPPRFARAVALAIWTDWAQELCTHCADNPKYSPEVVKEGARLGDGLVQAAGGWKEAVDCYREAWTSRWGNNLDGVFKDELCELLDPDIRDYLHQMVKGGVPARQPLAQVRVPSKPHMSVQGHMEEAMEKLWKDAKRGRAPLCGKDSEPYLSGVLSSPWGRVPKMNPDRTISEEGRFIHDQRAMNETGHKYLHPPALQPRHRGLAREITWWKERHPGVKIRIAKRDIAEAFRWIWLRAEDAGMFATELPGKVVGMEGNLVAIYLVLTFGWIGGPGEYMAFGTALKQCHDRHRPADPGWHDDVPHHSHLLMDDDGARRVFGPLAINAEKKDEEGEFRVDQICWGVHVNTEEETLRLPEEKVNKIRILLSDPAYDTGNTQEALKDVQVLRGTLNFAAITCPPLRPELGAVDRLLRAADPAGVWVKIEESSEGGEKDAWDEWWEALEVFRLYAGAPQAWTTHFNAGLKGVLQPQERLALPGGMEELVWTGGDATETRVGAADWSNGVYGVMDVKEVMEPFHAVFGEGADIIAICELFTFLVLAVAQAPRWEGRLVLYVTDNTSAEIWLNKRTAKNRLARYGLRLLQLLETRHGFHTVTAGIWTKHNSSMDLISRETRSVVQEEMNRFGLEEIDLKGPWREVLAGAEKGRPLVLPGDSEEGRRLAYQLVERRRARGPPAGPLAGVQVF</sequence>
<feature type="non-terminal residue" evidence="1">
    <location>
        <position position="1004"/>
    </location>
</feature>
<dbReference type="PANTHER" id="PTHR33050:SF7">
    <property type="entry name" value="RIBONUCLEASE H"/>
    <property type="match status" value="1"/>
</dbReference>